<protein>
    <submittedName>
        <fullName evidence="3">PEP-CTERM motif protein</fullName>
    </submittedName>
</protein>
<evidence type="ECO:0000313" key="3">
    <source>
        <dbReference type="EMBL" id="QDV74072.1"/>
    </source>
</evidence>
<proteinExistence type="predicted"/>
<dbReference type="EMBL" id="CP036349">
    <property type="protein sequence ID" value="QDV74072.1"/>
    <property type="molecule type" value="Genomic_DNA"/>
</dbReference>
<dbReference type="Pfam" id="PF07589">
    <property type="entry name" value="PEP-CTERM"/>
    <property type="match status" value="1"/>
</dbReference>
<feature type="domain" description="Ice-binding protein C-terminal" evidence="2">
    <location>
        <begin position="778"/>
        <end position="803"/>
    </location>
</feature>
<evidence type="ECO:0000259" key="2">
    <source>
        <dbReference type="Pfam" id="PF07589"/>
    </source>
</evidence>
<feature type="signal peptide" evidence="1">
    <location>
        <begin position="1"/>
        <end position="27"/>
    </location>
</feature>
<keyword evidence="1" id="KW-0732">Signal</keyword>
<dbReference type="InterPro" id="IPR013424">
    <property type="entry name" value="Ice-binding_C"/>
</dbReference>
<evidence type="ECO:0000313" key="4">
    <source>
        <dbReference type="Proteomes" id="UP000316426"/>
    </source>
</evidence>
<dbReference type="RefSeq" id="WP_145112155.1">
    <property type="nucleotide sequence ID" value="NZ_CP036349.1"/>
</dbReference>
<name>A0A518K8G0_9BACT</name>
<sequence length="803" mass="84688" precursor="true">MRSSQQKTLQRLGALLGSLVAAGSASAQFIETPLATWDIGPSQPGNVDFDPELDATASISGGWYQRAQTSELTYGQSTTPGTFTQGAGSLELNIVGKGNGGSYDATINGAAFNLDTHYSAPAGAIYSGSDTRAVALREAILSGAQALYTIDFDIIYDVQQMRSIAWQPPEETVDPANNGQFPQRFFWVGLLGDTSNGGFRQINNVHTIEVFDPQWDNEDYAVVNASVPLTDFGWDFAEGTALNEIRLGILYNSVFGTLPAPSNTTAARIFIDNFRLVEQDIAGVIDLNNDGEIDLDDFDLFMSQHLVANPTLGDFNADGANDFQDFLQFEDLYDTFHGAGSLASALASVPEPTTLGGALLAVLGLALRRTRRALPAIAAAGVAVASTAGVAQAQMGQIGDTWLLESWEDLSDWQSPTFFAGNGNPGATAPLIEQSPIGATEGSSSLKITQFGDNGVTPGQFSWNATTSVNWGPGHPAYDALSYATNIGSEHFVVKADVTFRGVDLGEANALNVFFGLDFSGQQAGGWLLGDPDGTTTMSIPLSNFGLLDPADQGNPDISAQVAFQDNTDSIDPFSAYIDNIVLEQVSVPDLLTLEIDRSSGAGVLRNNSSGPVSWNYLEIKSAGGALDAAGWSSLDDQDIAGTRTWVEAGGSSATQLVEASLLGSHTLEVGETLAIGDLYNPLSGLEDIDFEVRREGGPADRTYDQIVNFVGTSIAVDGDYNADGFVNAADYTVWRDALGQDITLPNENATPGSVTQEDYDVWVSNYGSSAGVAIAVSVPEPSTTLLTLASVGALAGLGGRRK</sequence>
<reference evidence="3 4" key="1">
    <citation type="submission" date="2019-02" db="EMBL/GenBank/DDBJ databases">
        <title>Deep-cultivation of Planctomycetes and their phenomic and genomic characterization uncovers novel biology.</title>
        <authorList>
            <person name="Wiegand S."/>
            <person name="Jogler M."/>
            <person name="Boedeker C."/>
            <person name="Pinto D."/>
            <person name="Vollmers J."/>
            <person name="Rivas-Marin E."/>
            <person name="Kohn T."/>
            <person name="Peeters S.H."/>
            <person name="Heuer A."/>
            <person name="Rast P."/>
            <person name="Oberbeckmann S."/>
            <person name="Bunk B."/>
            <person name="Jeske O."/>
            <person name="Meyerdierks A."/>
            <person name="Storesund J.E."/>
            <person name="Kallscheuer N."/>
            <person name="Luecker S."/>
            <person name="Lage O.M."/>
            <person name="Pohl T."/>
            <person name="Merkel B.J."/>
            <person name="Hornburger P."/>
            <person name="Mueller R.-W."/>
            <person name="Bruemmer F."/>
            <person name="Labrenz M."/>
            <person name="Spormann A.M."/>
            <person name="Op den Camp H."/>
            <person name="Overmann J."/>
            <person name="Amann R."/>
            <person name="Jetten M.S.M."/>
            <person name="Mascher T."/>
            <person name="Medema M.H."/>
            <person name="Devos D.P."/>
            <person name="Kaster A.-K."/>
            <person name="Ovreas L."/>
            <person name="Rohde M."/>
            <person name="Galperin M.Y."/>
            <person name="Jogler C."/>
        </authorList>
    </citation>
    <scope>NUCLEOTIDE SEQUENCE [LARGE SCALE GENOMIC DNA]</scope>
    <source>
        <strain evidence="3 4">Spa11</strain>
    </source>
</reference>
<keyword evidence="4" id="KW-1185">Reference proteome</keyword>
<dbReference type="Proteomes" id="UP000316426">
    <property type="component" value="Chromosome"/>
</dbReference>
<dbReference type="PROSITE" id="PS00018">
    <property type="entry name" value="EF_HAND_1"/>
    <property type="match status" value="2"/>
</dbReference>
<organism evidence="3 4">
    <name type="scientific">Botrimarina mediterranea</name>
    <dbReference type="NCBI Taxonomy" id="2528022"/>
    <lineage>
        <taxon>Bacteria</taxon>
        <taxon>Pseudomonadati</taxon>
        <taxon>Planctomycetota</taxon>
        <taxon>Planctomycetia</taxon>
        <taxon>Pirellulales</taxon>
        <taxon>Lacipirellulaceae</taxon>
        <taxon>Botrimarina</taxon>
    </lineage>
</organism>
<dbReference type="InterPro" id="IPR018247">
    <property type="entry name" value="EF_Hand_1_Ca_BS"/>
</dbReference>
<accession>A0A518K8G0</accession>
<dbReference type="KEGG" id="bmei:Spa11_22710"/>
<evidence type="ECO:0000256" key="1">
    <source>
        <dbReference type="SAM" id="SignalP"/>
    </source>
</evidence>
<feature type="chain" id="PRO_5021810022" evidence="1">
    <location>
        <begin position="28"/>
        <end position="803"/>
    </location>
</feature>
<dbReference type="AlphaFoldDB" id="A0A518K8G0"/>
<gene>
    <name evidence="3" type="ORF">Spa11_22710</name>
</gene>